<protein>
    <submittedName>
        <fullName evidence="1">Uncharacterized protein</fullName>
    </submittedName>
</protein>
<sequence>MVHPVLEQARVEDTPCPYLSRAPARRLGAALAGGVGAVGRVGGRRLLEHAWKCGGRRGDADEERAIGQPAAIDAALREALGAEELVKRELAHGRQAVHVREGDRLGRVARACAPTTVRRARSCFGEHTIRTTSLSP</sequence>
<name>K5WL19_PHACS</name>
<dbReference type="HOGENOM" id="CLU_1876161_0_0_1"/>
<dbReference type="EMBL" id="JH930477">
    <property type="protein sequence ID" value="EKM50967.1"/>
    <property type="molecule type" value="Genomic_DNA"/>
</dbReference>
<dbReference type="Proteomes" id="UP000008370">
    <property type="component" value="Unassembled WGS sequence"/>
</dbReference>
<dbReference type="KEGG" id="pco:PHACADRAFT_32021"/>
<accession>K5WL19</accession>
<dbReference type="InParanoid" id="K5WL19"/>
<dbReference type="AlphaFoldDB" id="K5WL19"/>
<organism evidence="1 2">
    <name type="scientific">Phanerochaete carnosa (strain HHB-10118-sp)</name>
    <name type="common">White-rot fungus</name>
    <name type="synonym">Peniophora carnosa</name>
    <dbReference type="NCBI Taxonomy" id="650164"/>
    <lineage>
        <taxon>Eukaryota</taxon>
        <taxon>Fungi</taxon>
        <taxon>Dikarya</taxon>
        <taxon>Basidiomycota</taxon>
        <taxon>Agaricomycotina</taxon>
        <taxon>Agaricomycetes</taxon>
        <taxon>Polyporales</taxon>
        <taxon>Phanerochaetaceae</taxon>
        <taxon>Phanerochaete</taxon>
    </lineage>
</organism>
<gene>
    <name evidence="1" type="ORF">PHACADRAFT_32021</name>
</gene>
<evidence type="ECO:0000313" key="1">
    <source>
        <dbReference type="EMBL" id="EKM50967.1"/>
    </source>
</evidence>
<keyword evidence="2" id="KW-1185">Reference proteome</keyword>
<proteinExistence type="predicted"/>
<dbReference type="RefSeq" id="XP_007399980.1">
    <property type="nucleotide sequence ID" value="XM_007399918.1"/>
</dbReference>
<reference evidence="1 2" key="1">
    <citation type="journal article" date="2012" name="BMC Genomics">
        <title>Comparative genomics of the white-rot fungi, Phanerochaete carnosa and P. chrysosporium, to elucidate the genetic basis of the distinct wood types they colonize.</title>
        <authorList>
            <person name="Suzuki H."/>
            <person name="MacDonald J."/>
            <person name="Syed K."/>
            <person name="Salamov A."/>
            <person name="Hori C."/>
            <person name="Aerts A."/>
            <person name="Henrissat B."/>
            <person name="Wiebenga A."/>
            <person name="vanKuyk P.A."/>
            <person name="Barry K."/>
            <person name="Lindquist E."/>
            <person name="LaButti K."/>
            <person name="Lapidus A."/>
            <person name="Lucas S."/>
            <person name="Coutinho P."/>
            <person name="Gong Y."/>
            <person name="Samejima M."/>
            <person name="Mahadevan R."/>
            <person name="Abou-Zaid M."/>
            <person name="de Vries R.P."/>
            <person name="Igarashi K."/>
            <person name="Yadav J.S."/>
            <person name="Grigoriev I.V."/>
            <person name="Master E.R."/>
        </authorList>
    </citation>
    <scope>NUCLEOTIDE SEQUENCE [LARGE SCALE GENOMIC DNA]</scope>
    <source>
        <strain evidence="1 2">HHB-10118-sp</strain>
    </source>
</reference>
<evidence type="ECO:0000313" key="2">
    <source>
        <dbReference type="Proteomes" id="UP000008370"/>
    </source>
</evidence>
<dbReference type="GeneID" id="18919710"/>